<dbReference type="EMBL" id="BTSX01000001">
    <property type="protein sequence ID" value="GMS77983.1"/>
    <property type="molecule type" value="Genomic_DNA"/>
</dbReference>
<evidence type="ECO:0000313" key="2">
    <source>
        <dbReference type="EMBL" id="GMT08132.1"/>
    </source>
</evidence>
<dbReference type="EMBL" id="BTSX01000017">
    <property type="protein sequence ID" value="GMT08132.1"/>
    <property type="molecule type" value="Genomic_DNA"/>
</dbReference>
<reference evidence="1" key="1">
    <citation type="submission" date="2023-10" db="EMBL/GenBank/DDBJ databases">
        <title>Genome assembly of Pristionchus species.</title>
        <authorList>
            <person name="Yoshida K."/>
            <person name="Sommer R.J."/>
        </authorList>
    </citation>
    <scope>NUCLEOTIDE SEQUENCE</scope>
    <source>
        <strain evidence="1">RS0144</strain>
    </source>
</reference>
<evidence type="ECO:0000313" key="3">
    <source>
        <dbReference type="Proteomes" id="UP001432027"/>
    </source>
</evidence>
<comment type="caution">
    <text evidence="1">The sequence shown here is derived from an EMBL/GenBank/DDBJ whole genome shotgun (WGS) entry which is preliminary data.</text>
</comment>
<dbReference type="Proteomes" id="UP001432027">
    <property type="component" value="Unassembled WGS sequence"/>
</dbReference>
<protein>
    <submittedName>
        <fullName evidence="1">Uncharacterized protein</fullName>
    </submittedName>
</protein>
<evidence type="ECO:0000313" key="1">
    <source>
        <dbReference type="EMBL" id="GMS77983.1"/>
    </source>
</evidence>
<gene>
    <name evidence="1" type="ORF">PENTCL1PPCAC_158</name>
    <name evidence="2" type="ORF">PENTCL1PPCAC_30306</name>
</gene>
<proteinExistence type="predicted"/>
<feature type="non-terminal residue" evidence="1">
    <location>
        <position position="1"/>
    </location>
</feature>
<accession>A0AAV5SBJ5</accession>
<organism evidence="1 3">
    <name type="scientific">Pristionchus entomophagus</name>
    <dbReference type="NCBI Taxonomy" id="358040"/>
    <lineage>
        <taxon>Eukaryota</taxon>
        <taxon>Metazoa</taxon>
        <taxon>Ecdysozoa</taxon>
        <taxon>Nematoda</taxon>
        <taxon>Chromadorea</taxon>
        <taxon>Rhabditida</taxon>
        <taxon>Rhabditina</taxon>
        <taxon>Diplogasteromorpha</taxon>
        <taxon>Diplogasteroidea</taxon>
        <taxon>Neodiplogasteridae</taxon>
        <taxon>Pristionchus</taxon>
    </lineage>
</organism>
<sequence>FKGNLKSFYVGGVVGRRICKEISETNYFFYLECLEEFKVNGDASVLIYAGEPHSFKKEDTQYKV</sequence>
<feature type="non-terminal residue" evidence="1">
    <location>
        <position position="64"/>
    </location>
</feature>
<dbReference type="AlphaFoldDB" id="A0AAV5SBJ5"/>
<keyword evidence="3" id="KW-1185">Reference proteome</keyword>
<name>A0AAV5SBJ5_9BILA</name>